<dbReference type="InterPro" id="IPR011051">
    <property type="entry name" value="RmlC_Cupin_sf"/>
</dbReference>
<organism evidence="13 14">
    <name type="scientific">Candidatus Coprovicinus avistercoris</name>
    <dbReference type="NCBI Taxonomy" id="2840754"/>
    <lineage>
        <taxon>Bacteria</taxon>
        <taxon>Bacillati</taxon>
        <taxon>Actinomycetota</taxon>
        <taxon>Coriobacteriia</taxon>
        <taxon>Coriobacteriales</taxon>
        <taxon>Coriobacteriaceae</taxon>
        <taxon>Coriobacteriaceae incertae sedis</taxon>
        <taxon>Candidatus Coprovicinus</taxon>
    </lineage>
</organism>
<evidence type="ECO:0000256" key="2">
    <source>
        <dbReference type="ARBA" id="ARBA00010772"/>
    </source>
</evidence>
<dbReference type="InterPro" id="IPR051804">
    <property type="entry name" value="Carb_Metab_Reg_Kinase/Isom"/>
</dbReference>
<dbReference type="Proteomes" id="UP000824078">
    <property type="component" value="Unassembled WGS sequence"/>
</dbReference>
<dbReference type="InterPro" id="IPR046457">
    <property type="entry name" value="PMI_typeI_cat"/>
</dbReference>
<reference evidence="13" key="1">
    <citation type="submission" date="2020-10" db="EMBL/GenBank/DDBJ databases">
        <authorList>
            <person name="Gilroy R."/>
        </authorList>
    </citation>
    <scope>NUCLEOTIDE SEQUENCE</scope>
    <source>
        <strain evidence="13">ChiHjej12B11-29160</strain>
    </source>
</reference>
<dbReference type="EMBL" id="DVMQ01000020">
    <property type="protein sequence ID" value="HIU24804.1"/>
    <property type="molecule type" value="Genomic_DNA"/>
</dbReference>
<feature type="domain" description="Phosphomannose isomerase type I catalytic" evidence="11">
    <location>
        <begin position="15"/>
        <end position="114"/>
    </location>
</feature>
<feature type="domain" description="Mannose-6-phosphate isomerase cupin" evidence="12">
    <location>
        <begin position="247"/>
        <end position="318"/>
    </location>
</feature>
<evidence type="ECO:0000256" key="8">
    <source>
        <dbReference type="ARBA" id="ARBA00030762"/>
    </source>
</evidence>
<name>A0A9D1L4P0_9ACTN</name>
<feature type="binding site" evidence="9">
    <location>
        <position position="106"/>
    </location>
    <ligand>
        <name>Zn(2+)</name>
        <dbReference type="ChEBI" id="CHEBI:29105"/>
    </ligand>
</feature>
<dbReference type="Pfam" id="PF20511">
    <property type="entry name" value="PMI_typeI_cat"/>
    <property type="match status" value="1"/>
</dbReference>
<evidence type="ECO:0000256" key="4">
    <source>
        <dbReference type="ARBA" id="ARBA00022723"/>
    </source>
</evidence>
<dbReference type="EC" id="5.3.1.8" evidence="3"/>
<evidence type="ECO:0000313" key="14">
    <source>
        <dbReference type="Proteomes" id="UP000824078"/>
    </source>
</evidence>
<dbReference type="InterPro" id="IPR014628">
    <property type="entry name" value="Man6P_isomerase_Firm_short"/>
</dbReference>
<evidence type="ECO:0000256" key="9">
    <source>
        <dbReference type="PIRSR" id="PIRSR036894-1"/>
    </source>
</evidence>
<comment type="catalytic activity">
    <reaction evidence="1">
        <text>D-mannose 6-phosphate = D-fructose 6-phosphate</text>
        <dbReference type="Rhea" id="RHEA:12356"/>
        <dbReference type="ChEBI" id="CHEBI:58735"/>
        <dbReference type="ChEBI" id="CHEBI:61527"/>
        <dbReference type="EC" id="5.3.1.8"/>
    </reaction>
</comment>
<comment type="cofactor">
    <cofactor evidence="9">
        <name>Zn(2+)</name>
        <dbReference type="ChEBI" id="CHEBI:29105"/>
    </cofactor>
    <text evidence="9">Binds 1 zinc ion per subunit.</text>
</comment>
<evidence type="ECO:0000256" key="3">
    <source>
        <dbReference type="ARBA" id="ARBA00011956"/>
    </source>
</evidence>
<keyword evidence="5 9" id="KW-0862">Zinc</keyword>
<dbReference type="PANTHER" id="PTHR42742">
    <property type="entry name" value="TRANSCRIPTIONAL REPRESSOR MPRA"/>
    <property type="match status" value="1"/>
</dbReference>
<feature type="binding site" evidence="9">
    <location>
        <position position="124"/>
    </location>
    <ligand>
        <name>Zn(2+)</name>
        <dbReference type="ChEBI" id="CHEBI:29105"/>
    </ligand>
</feature>
<evidence type="ECO:0000256" key="5">
    <source>
        <dbReference type="ARBA" id="ARBA00022833"/>
    </source>
</evidence>
<feature type="active site" evidence="10">
    <location>
        <position position="201"/>
    </location>
</feature>
<dbReference type="PIRSF" id="PIRSF036894">
    <property type="entry name" value="PMI_Firm_short"/>
    <property type="match status" value="1"/>
</dbReference>
<dbReference type="InterPro" id="IPR014710">
    <property type="entry name" value="RmlC-like_jellyroll"/>
</dbReference>
<dbReference type="Gene3D" id="2.60.120.10">
    <property type="entry name" value="Jelly Rolls"/>
    <property type="match status" value="2"/>
</dbReference>
<evidence type="ECO:0000259" key="11">
    <source>
        <dbReference type="Pfam" id="PF20511"/>
    </source>
</evidence>
<dbReference type="AlphaFoldDB" id="A0A9D1L4P0"/>
<evidence type="ECO:0000256" key="7">
    <source>
        <dbReference type="ARBA" id="ARBA00029741"/>
    </source>
</evidence>
<evidence type="ECO:0000259" key="12">
    <source>
        <dbReference type="Pfam" id="PF21621"/>
    </source>
</evidence>
<gene>
    <name evidence="13" type="primary">manA</name>
    <name evidence="13" type="ORF">IAD17_07785</name>
</gene>
<evidence type="ECO:0000256" key="1">
    <source>
        <dbReference type="ARBA" id="ARBA00000757"/>
    </source>
</evidence>
<sequence>MTELQASNPTNDLIFLDPVFHNKIWGGRRLEKEFGYAIPDGAVGECWAISAHPAGECVVREGAYKGKHLSELWEHEPQLFEGAPGDRFPLLIKIIDADGDLSIQVHPDDAYAKEHENGSLGKSECWYVLAAEEGATIVVGQKARSREEFEASVNKGAWSELLNEIPIHAGDFFQINPGTVHAIKAGTLILETQQSSDITYRVYDYDRVQDDGTKRELHLEKSLDVIDYDAPAPSSGEVTQEEKDGVTHLVENECYAVDRVVVNGALRRNEPWPFECVSVISGSGSAAGHPVRKGDHFIVPAHFGPLDLDGDMTIICSHLPVSM</sequence>
<dbReference type="PANTHER" id="PTHR42742:SF3">
    <property type="entry name" value="FRUCTOKINASE"/>
    <property type="match status" value="1"/>
</dbReference>
<keyword evidence="6 13" id="KW-0413">Isomerase</keyword>
<evidence type="ECO:0000256" key="10">
    <source>
        <dbReference type="PIRSR" id="PIRSR036894-2"/>
    </source>
</evidence>
<dbReference type="Pfam" id="PF21621">
    <property type="entry name" value="MPI_cupin_dom"/>
    <property type="match status" value="1"/>
</dbReference>
<comment type="caution">
    <text evidence="13">The sequence shown here is derived from an EMBL/GenBank/DDBJ whole genome shotgun (WGS) entry which is preliminary data.</text>
</comment>
<dbReference type="CDD" id="cd07010">
    <property type="entry name" value="cupin_PMI_type_I_N_bac"/>
    <property type="match status" value="1"/>
</dbReference>
<dbReference type="InterPro" id="IPR001250">
    <property type="entry name" value="Man6P_Isoase-1"/>
</dbReference>
<dbReference type="NCBIfam" id="TIGR00218">
    <property type="entry name" value="manA"/>
    <property type="match status" value="1"/>
</dbReference>
<dbReference type="SUPFAM" id="SSF51182">
    <property type="entry name" value="RmlC-like cupins"/>
    <property type="match status" value="1"/>
</dbReference>
<reference evidence="13" key="2">
    <citation type="journal article" date="2021" name="PeerJ">
        <title>Extensive microbial diversity within the chicken gut microbiome revealed by metagenomics and culture.</title>
        <authorList>
            <person name="Gilroy R."/>
            <person name="Ravi A."/>
            <person name="Getino M."/>
            <person name="Pursley I."/>
            <person name="Horton D.L."/>
            <person name="Alikhan N.F."/>
            <person name="Baker D."/>
            <person name="Gharbi K."/>
            <person name="Hall N."/>
            <person name="Watson M."/>
            <person name="Adriaenssens E.M."/>
            <person name="Foster-Nyarko E."/>
            <person name="Jarju S."/>
            <person name="Secka A."/>
            <person name="Antonio M."/>
            <person name="Oren A."/>
            <person name="Chaudhuri R.R."/>
            <person name="La Ragione R."/>
            <person name="Hildebrand F."/>
            <person name="Pallen M.J."/>
        </authorList>
    </citation>
    <scope>NUCLEOTIDE SEQUENCE</scope>
    <source>
        <strain evidence="13">ChiHjej12B11-29160</strain>
    </source>
</reference>
<evidence type="ECO:0000256" key="6">
    <source>
        <dbReference type="ARBA" id="ARBA00023235"/>
    </source>
</evidence>
<dbReference type="GO" id="GO:0004476">
    <property type="term" value="F:mannose-6-phosphate isomerase activity"/>
    <property type="evidence" value="ECO:0007669"/>
    <property type="project" value="UniProtKB-EC"/>
</dbReference>
<comment type="similarity">
    <text evidence="2">Belongs to the mannose-6-phosphate isomerase type 1 family.</text>
</comment>
<dbReference type="GO" id="GO:0008270">
    <property type="term" value="F:zinc ion binding"/>
    <property type="evidence" value="ECO:0007669"/>
    <property type="project" value="InterPro"/>
</dbReference>
<accession>A0A9D1L4P0</accession>
<evidence type="ECO:0000313" key="13">
    <source>
        <dbReference type="EMBL" id="HIU24804.1"/>
    </source>
</evidence>
<dbReference type="GO" id="GO:0005975">
    <property type="term" value="P:carbohydrate metabolic process"/>
    <property type="evidence" value="ECO:0007669"/>
    <property type="project" value="InterPro"/>
</dbReference>
<protein>
    <recommendedName>
        <fullName evidence="3">mannose-6-phosphate isomerase</fullName>
        <ecNumber evidence="3">5.3.1.8</ecNumber>
    </recommendedName>
    <alternativeName>
        <fullName evidence="7">Phosphohexomutase</fullName>
    </alternativeName>
    <alternativeName>
        <fullName evidence="8">Phosphomannose isomerase</fullName>
    </alternativeName>
</protein>
<proteinExistence type="inferred from homology"/>
<dbReference type="InterPro" id="IPR049071">
    <property type="entry name" value="MPI_cupin_dom"/>
</dbReference>
<keyword evidence="4 9" id="KW-0479">Metal-binding</keyword>
<feature type="binding site" evidence="9">
    <location>
        <position position="181"/>
    </location>
    <ligand>
        <name>Zn(2+)</name>
        <dbReference type="ChEBI" id="CHEBI:29105"/>
    </ligand>
</feature>